<dbReference type="STRING" id="355243.SAMN03080615_01502"/>
<dbReference type="Pfam" id="PF01266">
    <property type="entry name" value="DAO"/>
    <property type="match status" value="1"/>
</dbReference>
<feature type="domain" description="FAD dependent oxidoreductase" evidence="6">
    <location>
        <begin position="6"/>
        <end position="335"/>
    </location>
</feature>
<evidence type="ECO:0000256" key="2">
    <source>
        <dbReference type="ARBA" id="ARBA00007330"/>
    </source>
</evidence>
<dbReference type="GO" id="GO:0046168">
    <property type="term" value="P:glycerol-3-phosphate catabolic process"/>
    <property type="evidence" value="ECO:0007669"/>
    <property type="project" value="TreeGrafter"/>
</dbReference>
<dbReference type="OrthoDB" id="9766796at2"/>
<evidence type="ECO:0000259" key="6">
    <source>
        <dbReference type="Pfam" id="PF01266"/>
    </source>
</evidence>
<dbReference type="Proteomes" id="UP000198749">
    <property type="component" value="Unassembled WGS sequence"/>
</dbReference>
<sequence>MEETELVIVGGGIHGVGVAQAAAAAGYRVLLLEKTALAAGTSSCSTKLIHGGLRYLESGQIHLVHKNLRERELLLKLAPDLIHRKTFYIPLYDNSSRSPLSVRLGLWTYDLLTGFSTAPLSACLSHSEWSNLPGLQTRGLKAVFSYSDAQTDDAALTRAVMYSACQLGAELCCPARFTSAEIFEDHCKIRYQVGDVVKNIKCLAIVNAMGAWGINMGDRITPPQPDYAFECIEGTHIECPDNGLTAACYVESPTDHRGVFILPWKDRTLIGTTETPYSGDPDKLIPCQASINYLQSIYQHYFPDHDARVLNAWAGLRVLPKASSSPFNRPRETVISVNDPKNPRLVSILGGKLTGYRLTAARVIDQLQGVLPLRTAIADTAQLKLTRVEGKLQPD</sequence>
<accession>A0A1H9FXW7</accession>
<dbReference type="PANTHER" id="PTHR11985:SF15">
    <property type="entry name" value="GLYCEROL-3-PHOSPHATE DEHYDROGENASE, MITOCHONDRIAL"/>
    <property type="match status" value="1"/>
</dbReference>
<name>A0A1H9FXW7_9GAMM</name>
<dbReference type="InterPro" id="IPR036188">
    <property type="entry name" value="FAD/NAD-bd_sf"/>
</dbReference>
<keyword evidence="5" id="KW-0560">Oxidoreductase</keyword>
<reference evidence="8" key="1">
    <citation type="submission" date="2016-10" db="EMBL/GenBank/DDBJ databases">
        <authorList>
            <person name="Varghese N."/>
            <person name="Submissions S."/>
        </authorList>
    </citation>
    <scope>NUCLEOTIDE SEQUENCE [LARGE SCALE GENOMIC DNA]</scope>
    <source>
        <strain evidence="8">DSM 18887</strain>
    </source>
</reference>
<dbReference type="SUPFAM" id="SSF51905">
    <property type="entry name" value="FAD/NAD(P)-binding domain"/>
    <property type="match status" value="1"/>
</dbReference>
<dbReference type="Gene3D" id="3.50.50.60">
    <property type="entry name" value="FAD/NAD(P)-binding domain"/>
    <property type="match status" value="1"/>
</dbReference>
<dbReference type="PROSITE" id="PS00978">
    <property type="entry name" value="FAD_G3PDH_2"/>
    <property type="match status" value="1"/>
</dbReference>
<dbReference type="InterPro" id="IPR006076">
    <property type="entry name" value="FAD-dep_OxRdtase"/>
</dbReference>
<dbReference type="EMBL" id="FOGB01000003">
    <property type="protein sequence ID" value="SEQ42736.1"/>
    <property type="molecule type" value="Genomic_DNA"/>
</dbReference>
<evidence type="ECO:0000256" key="4">
    <source>
        <dbReference type="ARBA" id="ARBA00022827"/>
    </source>
</evidence>
<dbReference type="PRINTS" id="PR01001">
    <property type="entry name" value="FADG3PDH"/>
</dbReference>
<organism evidence="7 8">
    <name type="scientific">Amphritea atlantica</name>
    <dbReference type="NCBI Taxonomy" id="355243"/>
    <lineage>
        <taxon>Bacteria</taxon>
        <taxon>Pseudomonadati</taxon>
        <taxon>Pseudomonadota</taxon>
        <taxon>Gammaproteobacteria</taxon>
        <taxon>Oceanospirillales</taxon>
        <taxon>Oceanospirillaceae</taxon>
        <taxon>Amphritea</taxon>
    </lineage>
</organism>
<evidence type="ECO:0000256" key="5">
    <source>
        <dbReference type="ARBA" id="ARBA00023002"/>
    </source>
</evidence>
<keyword evidence="8" id="KW-1185">Reference proteome</keyword>
<protein>
    <submittedName>
        <fullName evidence="7">Glycerol-3-phosphate dehydrogenase</fullName>
    </submittedName>
</protein>
<gene>
    <name evidence="7" type="ORF">SAMN03080615_01502</name>
</gene>
<dbReference type="GO" id="GO:0004368">
    <property type="term" value="F:glycerol-3-phosphate dehydrogenase (quinone) activity"/>
    <property type="evidence" value="ECO:0007669"/>
    <property type="project" value="InterPro"/>
</dbReference>
<keyword evidence="3" id="KW-0285">Flavoprotein</keyword>
<comment type="cofactor">
    <cofactor evidence="1">
        <name>FAD</name>
        <dbReference type="ChEBI" id="CHEBI:57692"/>
    </cofactor>
</comment>
<comment type="similarity">
    <text evidence="2">Belongs to the FAD-dependent glycerol-3-phosphate dehydrogenase family.</text>
</comment>
<dbReference type="PANTHER" id="PTHR11985">
    <property type="entry name" value="GLYCEROL-3-PHOSPHATE DEHYDROGENASE"/>
    <property type="match status" value="1"/>
</dbReference>
<keyword evidence="4" id="KW-0274">FAD</keyword>
<evidence type="ECO:0000313" key="8">
    <source>
        <dbReference type="Proteomes" id="UP000198749"/>
    </source>
</evidence>
<evidence type="ECO:0000256" key="1">
    <source>
        <dbReference type="ARBA" id="ARBA00001974"/>
    </source>
</evidence>
<proteinExistence type="inferred from homology"/>
<dbReference type="Gene3D" id="3.30.9.10">
    <property type="entry name" value="D-Amino Acid Oxidase, subunit A, domain 2"/>
    <property type="match status" value="1"/>
</dbReference>
<dbReference type="AlphaFoldDB" id="A0A1H9FXW7"/>
<dbReference type="RefSeq" id="WP_091356080.1">
    <property type="nucleotide sequence ID" value="NZ_AP025284.1"/>
</dbReference>
<evidence type="ECO:0000313" key="7">
    <source>
        <dbReference type="EMBL" id="SEQ42736.1"/>
    </source>
</evidence>
<dbReference type="InterPro" id="IPR000447">
    <property type="entry name" value="G3P_DH_FAD-dep"/>
</dbReference>
<evidence type="ECO:0000256" key="3">
    <source>
        <dbReference type="ARBA" id="ARBA00022630"/>
    </source>
</evidence>